<evidence type="ECO:0000256" key="7">
    <source>
        <dbReference type="ARBA" id="ARBA00022842"/>
    </source>
</evidence>
<dbReference type="SMART" id="SM00881">
    <property type="entry name" value="CoA_binding"/>
    <property type="match status" value="1"/>
</dbReference>
<dbReference type="GO" id="GO:0046872">
    <property type="term" value="F:metal ion binding"/>
    <property type="evidence" value="ECO:0007669"/>
    <property type="project" value="UniProtKB-KW"/>
</dbReference>
<evidence type="ECO:0000256" key="5">
    <source>
        <dbReference type="ARBA" id="ARBA00022741"/>
    </source>
</evidence>
<keyword evidence="7" id="KW-0460">Magnesium</keyword>
<sequence length="715" mass="77602">MLLNFSLSNGNENLKNIFLSPSSIAVIGASEKPGVGKAIFSNILNGYSGKIYPITPSSSSVFNIKAYKSVLDVDDNIDLAVVATPNRTVPALMEEIGKKNIKSCIIVSAGFKEVDENGANLEHQVQDIGKKYGIRIIGPNCLGIMSLTDTNLMNLTFLKITPKPGEIALVSQSGAICAATVEDAIAQGIGFSKVISMGNKVDMNETDILELLEDDPYTKVIVMYLEDIHDGRKFMVTSKRITLEKKKPIIVLKSGRTPEGAKAAMSHTGALMGADEIYDAVFKQAGVIRVDTMQELFELATAFSKQPLPKDNKGVVIVSNAGGPAIISTDSCSKYNIQMADISASRENISKVIPPHGSARNPVDIVGDADFNRFEKVLVEVLSNPNVGSVVTMCTPSATLDYNELARTIIRTSKGTGKTMLAALMGLAEGVENKSILSEGNVPHFMYAEPAIRTLDSMYKFGKWLDRKEESIPSFSVDKEKVKNVLLNVYSQGRTNLLEDEGYSVLQAYGFPVPKSTLVNSEDEAVKAATEIGFPVVMKISSKDIIHKSESGGVKVGLKNSDDVRNAYTTILSNVKNYNPNAQIEGVLVQEMVVNSKELILGAKQDKLFGPLLMFGLGGIYVEILKDVNFRLAPISESEAREMIESIKTISLLKGVRGEKSSDISSVVDCLLRLSQLIVDFPEIEEFDINPLLVLEEGRGSRVVDVRIGLAKKDK</sequence>
<dbReference type="InterPro" id="IPR036291">
    <property type="entry name" value="NAD(P)-bd_dom_sf"/>
</dbReference>
<dbReference type="SUPFAM" id="SSF56059">
    <property type="entry name" value="Glutathione synthetase ATP-binding domain-like"/>
    <property type="match status" value="1"/>
</dbReference>
<accession>A0A484IDF5</accession>
<dbReference type="Pfam" id="PF13607">
    <property type="entry name" value="Succ_CoA_lig"/>
    <property type="match status" value="1"/>
</dbReference>
<evidence type="ECO:0000256" key="6">
    <source>
        <dbReference type="ARBA" id="ARBA00022840"/>
    </source>
</evidence>
<dbReference type="FunFam" id="3.30.1490.20:FF:000020">
    <property type="entry name" value="Protein lysine acetyltransferase"/>
    <property type="match status" value="1"/>
</dbReference>
<dbReference type="GO" id="GO:0005524">
    <property type="term" value="F:ATP binding"/>
    <property type="evidence" value="ECO:0007669"/>
    <property type="project" value="UniProtKB-UniRule"/>
</dbReference>
<dbReference type="KEGG" id="nfn:NFRAN_1765"/>
<dbReference type="OrthoDB" id="18103at2157"/>
<evidence type="ECO:0000313" key="11">
    <source>
        <dbReference type="EMBL" id="VFJ14087.1"/>
    </source>
</evidence>
<dbReference type="Gene3D" id="3.40.50.261">
    <property type="entry name" value="Succinyl-CoA synthetase domains"/>
    <property type="match status" value="2"/>
</dbReference>
<keyword evidence="6 9" id="KW-0067">ATP-binding</keyword>
<dbReference type="InterPro" id="IPR013815">
    <property type="entry name" value="ATP_grasp_subdomain_1"/>
</dbReference>
<evidence type="ECO:0000256" key="8">
    <source>
        <dbReference type="ARBA" id="ARBA00023211"/>
    </source>
</evidence>
<dbReference type="SUPFAM" id="SSF51735">
    <property type="entry name" value="NAD(P)-binding Rossmann-fold domains"/>
    <property type="match status" value="1"/>
</dbReference>
<dbReference type="InterPro" id="IPR003781">
    <property type="entry name" value="CoA-bd"/>
</dbReference>
<comment type="cofactor">
    <cofactor evidence="2">
        <name>Mg(2+)</name>
        <dbReference type="ChEBI" id="CHEBI:18420"/>
    </cofactor>
</comment>
<comment type="cofactor">
    <cofactor evidence="1">
        <name>Mn(2+)</name>
        <dbReference type="ChEBI" id="CHEBI:29035"/>
    </cofactor>
</comment>
<feature type="domain" description="ATP-grasp" evidence="10">
    <location>
        <begin position="503"/>
        <end position="556"/>
    </location>
</feature>
<reference evidence="11 12" key="1">
    <citation type="submission" date="2019-02" db="EMBL/GenBank/DDBJ databases">
        <authorList>
            <person name="Lehtovirta-Morley E L."/>
        </authorList>
    </citation>
    <scope>NUCLEOTIDE SEQUENCE [LARGE SCALE GENOMIC DNA]</scope>
    <source>
        <strain evidence="11">NFRAN1</strain>
    </source>
</reference>
<dbReference type="Pfam" id="PF19045">
    <property type="entry name" value="Ligase_CoA_2"/>
    <property type="match status" value="1"/>
</dbReference>
<dbReference type="Proteomes" id="UP000294299">
    <property type="component" value="Chromosome NFRAN"/>
</dbReference>
<keyword evidence="4" id="KW-0479">Metal-binding</keyword>
<dbReference type="Gene3D" id="3.40.50.720">
    <property type="entry name" value="NAD(P)-binding Rossmann-like Domain"/>
    <property type="match status" value="1"/>
</dbReference>
<dbReference type="Gene3D" id="3.30.1490.20">
    <property type="entry name" value="ATP-grasp fold, A domain"/>
    <property type="match status" value="1"/>
</dbReference>
<dbReference type="Gene3D" id="3.30.470.20">
    <property type="entry name" value="ATP-grasp fold, B domain"/>
    <property type="match status" value="1"/>
</dbReference>
<dbReference type="AlphaFoldDB" id="A0A484IDF5"/>
<dbReference type="InterPro" id="IPR051538">
    <property type="entry name" value="Acyl-CoA_Synth/Transferase"/>
</dbReference>
<dbReference type="PANTHER" id="PTHR43334">
    <property type="entry name" value="ACETATE--COA LIGASE [ADP-FORMING]"/>
    <property type="match status" value="1"/>
</dbReference>
<organism evidence="11 12">
    <name type="scientific">Candidatus Nitrosocosmicus franklandianus</name>
    <dbReference type="NCBI Taxonomy" id="1798806"/>
    <lineage>
        <taxon>Archaea</taxon>
        <taxon>Nitrososphaerota</taxon>
        <taxon>Nitrososphaeria</taxon>
        <taxon>Nitrososphaerales</taxon>
        <taxon>Nitrososphaeraceae</taxon>
        <taxon>Candidatus Nitrosocosmicus</taxon>
    </lineage>
</organism>
<evidence type="ECO:0000256" key="9">
    <source>
        <dbReference type="PROSITE-ProRule" id="PRU00409"/>
    </source>
</evidence>
<dbReference type="InterPro" id="IPR032875">
    <property type="entry name" value="Succ_CoA_lig_flav_dom"/>
</dbReference>
<dbReference type="EMBL" id="LR216287">
    <property type="protein sequence ID" value="VFJ14087.1"/>
    <property type="molecule type" value="Genomic_DNA"/>
</dbReference>
<name>A0A484IDF5_9ARCH</name>
<dbReference type="Pfam" id="PF13380">
    <property type="entry name" value="CoA_binding_2"/>
    <property type="match status" value="1"/>
</dbReference>
<keyword evidence="12" id="KW-1185">Reference proteome</keyword>
<evidence type="ECO:0000259" key="10">
    <source>
        <dbReference type="PROSITE" id="PS50975"/>
    </source>
</evidence>
<dbReference type="EC" id="6.2.1.-" evidence="11"/>
<dbReference type="SUPFAM" id="SSF52210">
    <property type="entry name" value="Succinyl-CoA synthetase domains"/>
    <property type="match status" value="2"/>
</dbReference>
<evidence type="ECO:0000256" key="4">
    <source>
        <dbReference type="ARBA" id="ARBA00022723"/>
    </source>
</evidence>
<evidence type="ECO:0000256" key="1">
    <source>
        <dbReference type="ARBA" id="ARBA00001936"/>
    </source>
</evidence>
<dbReference type="InterPro" id="IPR043938">
    <property type="entry name" value="Ligase_CoA_dom"/>
</dbReference>
<evidence type="ECO:0000256" key="2">
    <source>
        <dbReference type="ARBA" id="ARBA00001946"/>
    </source>
</evidence>
<dbReference type="Pfam" id="PF13549">
    <property type="entry name" value="ATP-grasp_5"/>
    <property type="match status" value="1"/>
</dbReference>
<dbReference type="InterPro" id="IPR016102">
    <property type="entry name" value="Succinyl-CoA_synth-like"/>
</dbReference>
<evidence type="ECO:0000256" key="3">
    <source>
        <dbReference type="ARBA" id="ARBA00022598"/>
    </source>
</evidence>
<dbReference type="GO" id="GO:0043758">
    <property type="term" value="F:acetate-CoA ligase (ADP-forming) activity"/>
    <property type="evidence" value="ECO:0007669"/>
    <property type="project" value="InterPro"/>
</dbReference>
<keyword evidence="8" id="KW-0464">Manganese</keyword>
<keyword evidence="3 11" id="KW-0436">Ligase</keyword>
<dbReference type="PROSITE" id="PS50975">
    <property type="entry name" value="ATP_GRASP"/>
    <property type="match status" value="1"/>
</dbReference>
<gene>
    <name evidence="11" type="primary">hbcS</name>
    <name evidence="11" type="ORF">NFRAN_1765</name>
</gene>
<evidence type="ECO:0000313" key="12">
    <source>
        <dbReference type="Proteomes" id="UP000294299"/>
    </source>
</evidence>
<dbReference type="PANTHER" id="PTHR43334:SF2">
    <property type="entry name" value="ACETATE--COA LIGASE [ADP-FORMING]"/>
    <property type="match status" value="1"/>
</dbReference>
<keyword evidence="5 9" id="KW-0547">Nucleotide-binding</keyword>
<protein>
    <submittedName>
        <fullName evidence="11">4-hydroxybyturyl-CoA synthetase</fullName>
        <ecNumber evidence="11">6.2.1.-</ecNumber>
    </submittedName>
</protein>
<dbReference type="InterPro" id="IPR011761">
    <property type="entry name" value="ATP-grasp"/>
</dbReference>
<proteinExistence type="predicted"/>